<proteinExistence type="inferred from homology"/>
<reference evidence="7" key="1">
    <citation type="journal article" date="2019" name="Int. J. Syst. Evol. Microbiol.">
        <title>The Global Catalogue of Microorganisms (GCM) 10K type strain sequencing project: providing services to taxonomists for standard genome sequencing and annotation.</title>
        <authorList>
            <consortium name="The Broad Institute Genomics Platform"/>
            <consortium name="The Broad Institute Genome Sequencing Center for Infectious Disease"/>
            <person name="Wu L."/>
            <person name="Ma J."/>
        </authorList>
    </citation>
    <scope>NUCLEOTIDE SEQUENCE [LARGE SCALE GENOMIC DNA]</scope>
    <source>
        <strain evidence="7">CGMCC 1.12922</strain>
    </source>
</reference>
<evidence type="ECO:0000313" key="6">
    <source>
        <dbReference type="EMBL" id="GGD30290.1"/>
    </source>
</evidence>
<sequence>MKLTESDVRNARPSDKLRRISDGGGLYLEVAPTGAKTFRIKCRFEGSQPTLKVGPYPEVSLRQARSARARVLAALDEGVDPRTLPVVKGGRPATVHRARPEGRTARARADAWSVLAEDYRTFRFAEAPHPSTVRKVGRQIDVTIDALRAKPVGKITAQDVLDMVDPYVRSGKIETAHEIRARAADMFDFFSAKGYPNANPARVVLRAMPKRRRGHFPGFTNPADVADLLQSIRGYRGSPQARLGLLLSAYLFPRNAMLRGMTWAEINEADYEVPMWEVPADRMKGENGIRAFEFLVPLPRQAVALLDELKGCAGQSPFVFPAPRNGTKTILDMTWNKALRALGYDTRTEHCHHGFRITASTNLNEMGFNRDWIERQLAHIDGRSVRGTYNKAQYLDGRIEMMQRYADWLDGLKS</sequence>
<keyword evidence="4" id="KW-0233">DNA recombination</keyword>
<dbReference type="InterPro" id="IPR050808">
    <property type="entry name" value="Phage_Integrase"/>
</dbReference>
<dbReference type="Proteomes" id="UP000617355">
    <property type="component" value="Unassembled WGS sequence"/>
</dbReference>
<protein>
    <submittedName>
        <fullName evidence="6">Integrase</fullName>
    </submittedName>
</protein>
<feature type="domain" description="Tyr recombinase" evidence="5">
    <location>
        <begin position="215"/>
        <end position="402"/>
    </location>
</feature>
<dbReference type="Gene3D" id="1.10.443.10">
    <property type="entry name" value="Intergrase catalytic core"/>
    <property type="match status" value="1"/>
</dbReference>
<keyword evidence="3" id="KW-0238">DNA-binding</keyword>
<dbReference type="Gene3D" id="1.10.150.130">
    <property type="match status" value="1"/>
</dbReference>
<comment type="caution">
    <text evidence="6">The sequence shown here is derived from an EMBL/GenBank/DDBJ whole genome shotgun (WGS) entry which is preliminary data.</text>
</comment>
<dbReference type="InterPro" id="IPR002104">
    <property type="entry name" value="Integrase_catalytic"/>
</dbReference>
<dbReference type="Pfam" id="PF00589">
    <property type="entry name" value="Phage_integrase"/>
    <property type="match status" value="1"/>
</dbReference>
<evidence type="ECO:0000313" key="7">
    <source>
        <dbReference type="Proteomes" id="UP000617355"/>
    </source>
</evidence>
<evidence type="ECO:0000256" key="1">
    <source>
        <dbReference type="ARBA" id="ARBA00008857"/>
    </source>
</evidence>
<dbReference type="InterPro" id="IPR010998">
    <property type="entry name" value="Integrase_recombinase_N"/>
</dbReference>
<evidence type="ECO:0000256" key="2">
    <source>
        <dbReference type="ARBA" id="ARBA00022908"/>
    </source>
</evidence>
<organism evidence="6 7">
    <name type="scientific">Sinisalibacter lacisalsi</name>
    <dbReference type="NCBI Taxonomy" id="1526570"/>
    <lineage>
        <taxon>Bacteria</taxon>
        <taxon>Pseudomonadati</taxon>
        <taxon>Pseudomonadota</taxon>
        <taxon>Alphaproteobacteria</taxon>
        <taxon>Rhodobacterales</taxon>
        <taxon>Roseobacteraceae</taxon>
        <taxon>Sinisalibacter</taxon>
    </lineage>
</organism>
<name>A0ABQ1QKH1_9RHOB</name>
<dbReference type="EMBL" id="BMGI01000002">
    <property type="protein sequence ID" value="GGD30290.1"/>
    <property type="molecule type" value="Genomic_DNA"/>
</dbReference>
<keyword evidence="7" id="KW-1185">Reference proteome</keyword>
<dbReference type="Pfam" id="PF13356">
    <property type="entry name" value="Arm-DNA-bind_3"/>
    <property type="match status" value="1"/>
</dbReference>
<evidence type="ECO:0000259" key="5">
    <source>
        <dbReference type="PROSITE" id="PS51898"/>
    </source>
</evidence>
<dbReference type="InterPro" id="IPR013762">
    <property type="entry name" value="Integrase-like_cat_sf"/>
</dbReference>
<dbReference type="InterPro" id="IPR025166">
    <property type="entry name" value="Integrase_DNA_bind_dom"/>
</dbReference>
<dbReference type="InterPro" id="IPR011010">
    <property type="entry name" value="DNA_brk_join_enz"/>
</dbReference>
<dbReference type="SUPFAM" id="SSF56349">
    <property type="entry name" value="DNA breaking-rejoining enzymes"/>
    <property type="match status" value="1"/>
</dbReference>
<keyword evidence="2" id="KW-0229">DNA integration</keyword>
<evidence type="ECO:0000256" key="3">
    <source>
        <dbReference type="ARBA" id="ARBA00023125"/>
    </source>
</evidence>
<dbReference type="RefSeq" id="WP_188526822.1">
    <property type="nucleotide sequence ID" value="NZ_BMGI01000002.1"/>
</dbReference>
<dbReference type="Pfam" id="PF22022">
    <property type="entry name" value="Phage_int_M"/>
    <property type="match status" value="1"/>
</dbReference>
<comment type="similarity">
    <text evidence="1">Belongs to the 'phage' integrase family.</text>
</comment>
<gene>
    <name evidence="6" type="primary">int</name>
    <name evidence="6" type="ORF">GCM10011358_12920</name>
</gene>
<dbReference type="PANTHER" id="PTHR30629:SF2">
    <property type="entry name" value="PROPHAGE INTEGRASE INTS-RELATED"/>
    <property type="match status" value="1"/>
</dbReference>
<dbReference type="CDD" id="cd00801">
    <property type="entry name" value="INT_P4_C"/>
    <property type="match status" value="1"/>
</dbReference>
<dbReference type="InterPro" id="IPR053876">
    <property type="entry name" value="Phage_int_M"/>
</dbReference>
<dbReference type="InterPro" id="IPR038488">
    <property type="entry name" value="Integrase_DNA-bd_sf"/>
</dbReference>
<dbReference type="PROSITE" id="PS51898">
    <property type="entry name" value="TYR_RECOMBINASE"/>
    <property type="match status" value="1"/>
</dbReference>
<dbReference type="Gene3D" id="3.30.160.390">
    <property type="entry name" value="Integrase, DNA-binding domain"/>
    <property type="match status" value="1"/>
</dbReference>
<accession>A0ABQ1QKH1</accession>
<evidence type="ECO:0000256" key="4">
    <source>
        <dbReference type="ARBA" id="ARBA00023172"/>
    </source>
</evidence>
<dbReference type="PANTHER" id="PTHR30629">
    <property type="entry name" value="PROPHAGE INTEGRASE"/>
    <property type="match status" value="1"/>
</dbReference>